<dbReference type="GeneID" id="30975644"/>
<evidence type="ECO:0000313" key="1">
    <source>
        <dbReference type="EMBL" id="OJJ96529.1"/>
    </source>
</evidence>
<dbReference type="InterPro" id="IPR016169">
    <property type="entry name" value="FAD-bd_PCMH_sub2"/>
</dbReference>
<organism evidence="1 2">
    <name type="scientific">Aspergillus aculeatus (strain ATCC 16872 / CBS 172.66 / WB 5094)</name>
    <dbReference type="NCBI Taxonomy" id="690307"/>
    <lineage>
        <taxon>Eukaryota</taxon>
        <taxon>Fungi</taxon>
        <taxon>Dikarya</taxon>
        <taxon>Ascomycota</taxon>
        <taxon>Pezizomycotina</taxon>
        <taxon>Eurotiomycetes</taxon>
        <taxon>Eurotiomycetidae</taxon>
        <taxon>Eurotiales</taxon>
        <taxon>Aspergillaceae</taxon>
        <taxon>Aspergillus</taxon>
        <taxon>Aspergillus subgen. Circumdati</taxon>
    </lineage>
</organism>
<sequence length="102" mass="10820">MAFWPHNMGWPQHEDLYWALSGGGGGTFAVMLSMTVRVYAEAPAAAAMLSFTAAPTSKEAAMSEAPNQARFRLFMHTSLLDTLPLLNAGGRPACSADSGRSS</sequence>
<dbReference type="Gene3D" id="3.30.465.10">
    <property type="match status" value="1"/>
</dbReference>
<reference evidence="2" key="1">
    <citation type="journal article" date="2017" name="Genome Biol.">
        <title>Comparative genomics reveals high biological diversity and specific adaptations in the industrially and medically important fungal genus Aspergillus.</title>
        <authorList>
            <person name="de Vries R.P."/>
            <person name="Riley R."/>
            <person name="Wiebenga A."/>
            <person name="Aguilar-Osorio G."/>
            <person name="Amillis S."/>
            <person name="Uchima C.A."/>
            <person name="Anderluh G."/>
            <person name="Asadollahi M."/>
            <person name="Askin M."/>
            <person name="Barry K."/>
            <person name="Battaglia E."/>
            <person name="Bayram O."/>
            <person name="Benocci T."/>
            <person name="Braus-Stromeyer S.A."/>
            <person name="Caldana C."/>
            <person name="Canovas D."/>
            <person name="Cerqueira G.C."/>
            <person name="Chen F."/>
            <person name="Chen W."/>
            <person name="Choi C."/>
            <person name="Clum A."/>
            <person name="Dos Santos R.A."/>
            <person name="Damasio A.R."/>
            <person name="Diallinas G."/>
            <person name="Emri T."/>
            <person name="Fekete E."/>
            <person name="Flipphi M."/>
            <person name="Freyberg S."/>
            <person name="Gallo A."/>
            <person name="Gournas C."/>
            <person name="Habgood R."/>
            <person name="Hainaut M."/>
            <person name="Harispe M.L."/>
            <person name="Henrissat B."/>
            <person name="Hilden K.S."/>
            <person name="Hope R."/>
            <person name="Hossain A."/>
            <person name="Karabika E."/>
            <person name="Karaffa L."/>
            <person name="Karanyi Z."/>
            <person name="Krasevec N."/>
            <person name="Kuo A."/>
            <person name="Kusch H."/>
            <person name="LaButti K."/>
            <person name="Lagendijk E.L."/>
            <person name="Lapidus A."/>
            <person name="Levasseur A."/>
            <person name="Lindquist E."/>
            <person name="Lipzen A."/>
            <person name="Logrieco A.F."/>
            <person name="MacCabe A."/>
            <person name="Maekelae M.R."/>
            <person name="Malavazi I."/>
            <person name="Melin P."/>
            <person name="Meyer V."/>
            <person name="Mielnichuk N."/>
            <person name="Miskei M."/>
            <person name="Molnar A.P."/>
            <person name="Mule G."/>
            <person name="Ngan C.Y."/>
            <person name="Orejas M."/>
            <person name="Orosz E."/>
            <person name="Ouedraogo J.P."/>
            <person name="Overkamp K.M."/>
            <person name="Park H.-S."/>
            <person name="Perrone G."/>
            <person name="Piumi F."/>
            <person name="Punt P.J."/>
            <person name="Ram A.F."/>
            <person name="Ramon A."/>
            <person name="Rauscher S."/>
            <person name="Record E."/>
            <person name="Riano-Pachon D.M."/>
            <person name="Robert V."/>
            <person name="Roehrig J."/>
            <person name="Ruller R."/>
            <person name="Salamov A."/>
            <person name="Salih N.S."/>
            <person name="Samson R.A."/>
            <person name="Sandor E."/>
            <person name="Sanguinetti M."/>
            <person name="Schuetze T."/>
            <person name="Sepcic K."/>
            <person name="Shelest E."/>
            <person name="Sherlock G."/>
            <person name="Sophianopoulou V."/>
            <person name="Squina F.M."/>
            <person name="Sun H."/>
            <person name="Susca A."/>
            <person name="Todd R.B."/>
            <person name="Tsang A."/>
            <person name="Unkles S.E."/>
            <person name="van de Wiele N."/>
            <person name="van Rossen-Uffink D."/>
            <person name="Oliveira J.V."/>
            <person name="Vesth T.C."/>
            <person name="Visser J."/>
            <person name="Yu J.-H."/>
            <person name="Zhou M."/>
            <person name="Andersen M.R."/>
            <person name="Archer D.B."/>
            <person name="Baker S.E."/>
            <person name="Benoit I."/>
            <person name="Brakhage A.A."/>
            <person name="Braus G.H."/>
            <person name="Fischer R."/>
            <person name="Frisvad J.C."/>
            <person name="Goldman G.H."/>
            <person name="Houbraken J."/>
            <person name="Oakley B."/>
            <person name="Pocsi I."/>
            <person name="Scazzocchio C."/>
            <person name="Seiboth B."/>
            <person name="vanKuyk P.A."/>
            <person name="Wortman J."/>
            <person name="Dyer P.S."/>
            <person name="Grigoriev I.V."/>
        </authorList>
    </citation>
    <scope>NUCLEOTIDE SEQUENCE [LARGE SCALE GENOMIC DNA]</scope>
    <source>
        <strain evidence="2">ATCC 16872 / CBS 172.66 / WB 5094</strain>
    </source>
</reference>
<name>A0A1L9WK48_ASPA1</name>
<dbReference type="VEuPathDB" id="FungiDB:ASPACDRAFT_46697"/>
<dbReference type="AlphaFoldDB" id="A0A1L9WK48"/>
<dbReference type="OrthoDB" id="9983560at2759"/>
<evidence type="ECO:0000313" key="2">
    <source>
        <dbReference type="Proteomes" id="UP000184546"/>
    </source>
</evidence>
<gene>
    <name evidence="1" type="ORF">ASPACDRAFT_46697</name>
</gene>
<dbReference type="Proteomes" id="UP000184546">
    <property type="component" value="Unassembled WGS sequence"/>
</dbReference>
<dbReference type="RefSeq" id="XP_020052869.1">
    <property type="nucleotide sequence ID" value="XM_020201830.1"/>
</dbReference>
<protein>
    <submittedName>
        <fullName evidence="1">Uncharacterized protein</fullName>
    </submittedName>
</protein>
<proteinExistence type="predicted"/>
<dbReference type="EMBL" id="KV878985">
    <property type="protein sequence ID" value="OJJ96529.1"/>
    <property type="molecule type" value="Genomic_DNA"/>
</dbReference>
<keyword evidence="2" id="KW-1185">Reference proteome</keyword>
<accession>A0A1L9WK48</accession>
<dbReference type="STRING" id="690307.A0A1L9WK48"/>